<dbReference type="RefSeq" id="WP_259055459.1">
    <property type="nucleotide sequence ID" value="NZ_JANUCT010000010.1"/>
</dbReference>
<dbReference type="GO" id="GO:0016787">
    <property type="term" value="F:hydrolase activity"/>
    <property type="evidence" value="ECO:0007669"/>
    <property type="project" value="UniProtKB-KW"/>
</dbReference>
<keyword evidence="1" id="KW-0378">Hydrolase</keyword>
<dbReference type="Gene3D" id="1.10.150.240">
    <property type="entry name" value="Putative phosphatase, domain 2"/>
    <property type="match status" value="1"/>
</dbReference>
<dbReference type="NCBIfam" id="TIGR01509">
    <property type="entry name" value="HAD-SF-IA-v3"/>
    <property type="match status" value="1"/>
</dbReference>
<dbReference type="EMBL" id="JANUCT010000010">
    <property type="protein sequence ID" value="MCS3903589.1"/>
    <property type="molecule type" value="Genomic_DNA"/>
</dbReference>
<dbReference type="Pfam" id="PF00702">
    <property type="entry name" value="Hydrolase"/>
    <property type="match status" value="1"/>
</dbReference>
<keyword evidence="2" id="KW-1185">Reference proteome</keyword>
<gene>
    <name evidence="1" type="ORF">J2T55_001618</name>
</gene>
<dbReference type="SFLD" id="SFLDS00003">
    <property type="entry name" value="Haloacid_Dehalogenase"/>
    <property type="match status" value="1"/>
</dbReference>
<dbReference type="InterPro" id="IPR023214">
    <property type="entry name" value="HAD_sf"/>
</dbReference>
<evidence type="ECO:0000313" key="1">
    <source>
        <dbReference type="EMBL" id="MCS3903589.1"/>
    </source>
</evidence>
<dbReference type="InterPro" id="IPR044999">
    <property type="entry name" value="CbbY-like"/>
</dbReference>
<dbReference type="AlphaFoldDB" id="A0AAE3HJP2"/>
<name>A0AAE3HJP2_9GAMM</name>
<reference evidence="1" key="1">
    <citation type="submission" date="2022-08" db="EMBL/GenBank/DDBJ databases">
        <title>Genomic Encyclopedia of Type Strains, Phase III (KMG-III): the genomes of soil and plant-associated and newly described type strains.</title>
        <authorList>
            <person name="Whitman W."/>
        </authorList>
    </citation>
    <scope>NUCLEOTIDE SEQUENCE</scope>
    <source>
        <strain evidence="1">HMT 1</strain>
    </source>
</reference>
<protein>
    <submittedName>
        <fullName evidence="1">HAD superfamily hydrolase (TIGR01509 family)</fullName>
    </submittedName>
</protein>
<sequence length="274" mass="30172">MSNATTTLQAIIFDVDGTLADTEEFHRQAFNEAFAEHGINWHWSPEEYTELLTTSGGRERIRAYAEAHLLPRPDNVTLRELALKLHTHKSAIYRDKLVNGHIGLRPGVLRLLQEARQAGLHIALATSSSTFNVETLLLHALDRPLRDYFETVVTSDTVVDKKPSPAVYQFTLAELGLAPDECIVIEDTASGNRAARAAGLKTVITTHRFTRHHDFSGASLVLDQLGAPDDAFEVQAGNSHGASYVDLRLLDALLTGTMDPLADSWPDEPIVMAK</sequence>
<comment type="caution">
    <text evidence="1">The sequence shown here is derived from an EMBL/GenBank/DDBJ whole genome shotgun (WGS) entry which is preliminary data.</text>
</comment>
<dbReference type="InterPro" id="IPR036412">
    <property type="entry name" value="HAD-like_sf"/>
</dbReference>
<dbReference type="PANTHER" id="PTHR42896">
    <property type="entry name" value="XYLULOSE-1,5-BISPHOSPHATE (XUBP) PHOSPHATASE"/>
    <property type="match status" value="1"/>
</dbReference>
<dbReference type="Proteomes" id="UP001204445">
    <property type="component" value="Unassembled WGS sequence"/>
</dbReference>
<accession>A0AAE3HJP2</accession>
<organism evidence="1 2">
    <name type="scientific">Methylohalomonas lacus</name>
    <dbReference type="NCBI Taxonomy" id="398773"/>
    <lineage>
        <taxon>Bacteria</taxon>
        <taxon>Pseudomonadati</taxon>
        <taxon>Pseudomonadota</taxon>
        <taxon>Gammaproteobacteria</taxon>
        <taxon>Methylohalomonadales</taxon>
        <taxon>Methylohalomonadaceae</taxon>
        <taxon>Methylohalomonas</taxon>
    </lineage>
</organism>
<dbReference type="InterPro" id="IPR023198">
    <property type="entry name" value="PGP-like_dom2"/>
</dbReference>
<dbReference type="InterPro" id="IPR006439">
    <property type="entry name" value="HAD-SF_hydro_IA"/>
</dbReference>
<dbReference type="SUPFAM" id="SSF56784">
    <property type="entry name" value="HAD-like"/>
    <property type="match status" value="1"/>
</dbReference>
<proteinExistence type="predicted"/>
<dbReference type="SFLD" id="SFLDG01135">
    <property type="entry name" value="C1.5.6:_HAD__Beta-PGM__Phospha"/>
    <property type="match status" value="1"/>
</dbReference>
<dbReference type="PANTHER" id="PTHR42896:SF2">
    <property type="entry name" value="CBBY-LIKE PROTEIN"/>
    <property type="match status" value="1"/>
</dbReference>
<dbReference type="PRINTS" id="PR00413">
    <property type="entry name" value="HADHALOGNASE"/>
</dbReference>
<dbReference type="SFLD" id="SFLDG01129">
    <property type="entry name" value="C1.5:_HAD__Beta-PGM__Phosphata"/>
    <property type="match status" value="1"/>
</dbReference>
<evidence type="ECO:0000313" key="2">
    <source>
        <dbReference type="Proteomes" id="UP001204445"/>
    </source>
</evidence>
<dbReference type="Gene3D" id="3.40.50.1000">
    <property type="entry name" value="HAD superfamily/HAD-like"/>
    <property type="match status" value="1"/>
</dbReference>